<organism evidence="4 5">
    <name type="scientific">Formimonas warabiya</name>
    <dbReference type="NCBI Taxonomy" id="1761012"/>
    <lineage>
        <taxon>Bacteria</taxon>
        <taxon>Bacillati</taxon>
        <taxon>Bacillota</taxon>
        <taxon>Clostridia</taxon>
        <taxon>Eubacteriales</taxon>
        <taxon>Peptococcaceae</taxon>
        <taxon>Candidatus Formimonas</taxon>
    </lineage>
</organism>
<dbReference type="NCBIfam" id="TIGR00377">
    <property type="entry name" value="ant_ant_sig"/>
    <property type="match status" value="1"/>
</dbReference>
<dbReference type="PANTHER" id="PTHR33495">
    <property type="entry name" value="ANTI-SIGMA FACTOR ANTAGONIST TM_1081-RELATED-RELATED"/>
    <property type="match status" value="1"/>
</dbReference>
<gene>
    <name evidence="4" type="ORF">DCMF_26610</name>
</gene>
<comment type="similarity">
    <text evidence="1 2">Belongs to the anti-sigma-factor antagonist family.</text>
</comment>
<feature type="domain" description="STAS" evidence="3">
    <location>
        <begin position="1"/>
        <end position="110"/>
    </location>
</feature>
<sequence>MKIAVNKEGKLLIVMPEGRIDAYEAKNLQSTIEQEITPDIASVVFDLKGVSYISSAGLRVMMVVSKRMRQVQGSVALCHVGQFCRDVMDTAGFLEFLPLFDRLEQAVAYGRQSIQEKEYLENWAKLEVIDLCGGKATIIPGSGDKGEALVTGDIKAYYIPGFPKKGSFPRLSPKLNILSV</sequence>
<evidence type="ECO:0000256" key="1">
    <source>
        <dbReference type="ARBA" id="ARBA00009013"/>
    </source>
</evidence>
<proteinExistence type="inferred from homology"/>
<dbReference type="GO" id="GO:0043856">
    <property type="term" value="F:anti-sigma factor antagonist activity"/>
    <property type="evidence" value="ECO:0007669"/>
    <property type="project" value="InterPro"/>
</dbReference>
<dbReference type="Pfam" id="PF01740">
    <property type="entry name" value="STAS"/>
    <property type="match status" value="1"/>
</dbReference>
<name>A0A3G1KZK9_FORW1</name>
<dbReference type="InterPro" id="IPR036513">
    <property type="entry name" value="STAS_dom_sf"/>
</dbReference>
<dbReference type="InterPro" id="IPR003658">
    <property type="entry name" value="Anti-sigma_ant"/>
</dbReference>
<dbReference type="EMBL" id="CP017634">
    <property type="protein sequence ID" value="ATW27850.1"/>
    <property type="molecule type" value="Genomic_DNA"/>
</dbReference>
<evidence type="ECO:0000259" key="3">
    <source>
        <dbReference type="PROSITE" id="PS50801"/>
    </source>
</evidence>
<evidence type="ECO:0000256" key="2">
    <source>
        <dbReference type="RuleBase" id="RU003749"/>
    </source>
</evidence>
<evidence type="ECO:0000313" key="4">
    <source>
        <dbReference type="EMBL" id="ATW27850.1"/>
    </source>
</evidence>
<dbReference type="KEGG" id="fwa:DCMF_26610"/>
<dbReference type="CDD" id="cd07043">
    <property type="entry name" value="STAS_anti-anti-sigma_factors"/>
    <property type="match status" value="1"/>
</dbReference>
<keyword evidence="5" id="KW-1185">Reference proteome</keyword>
<dbReference type="AlphaFoldDB" id="A0A3G1KZK9"/>
<dbReference type="InterPro" id="IPR002645">
    <property type="entry name" value="STAS_dom"/>
</dbReference>
<dbReference type="PROSITE" id="PS50801">
    <property type="entry name" value="STAS"/>
    <property type="match status" value="1"/>
</dbReference>
<dbReference type="PANTHER" id="PTHR33495:SF14">
    <property type="entry name" value="ANTI-SIGMA FACTOR ANTAGONIST"/>
    <property type="match status" value="1"/>
</dbReference>
<reference evidence="4 5" key="1">
    <citation type="submission" date="2016-10" db="EMBL/GenBank/DDBJ databases">
        <title>Complete Genome Sequence of Peptococcaceae strain DCMF.</title>
        <authorList>
            <person name="Edwards R.J."/>
            <person name="Holland S.I."/>
            <person name="Deshpande N.P."/>
            <person name="Wong Y.K."/>
            <person name="Ertan H."/>
            <person name="Manefield M."/>
            <person name="Russell T.L."/>
            <person name="Lee M.J."/>
        </authorList>
    </citation>
    <scope>NUCLEOTIDE SEQUENCE [LARGE SCALE GENOMIC DNA]</scope>
    <source>
        <strain evidence="4 5">DCMF</strain>
    </source>
</reference>
<dbReference type="SUPFAM" id="SSF52091">
    <property type="entry name" value="SpoIIaa-like"/>
    <property type="match status" value="1"/>
</dbReference>
<evidence type="ECO:0000313" key="5">
    <source>
        <dbReference type="Proteomes" id="UP000323521"/>
    </source>
</evidence>
<dbReference type="Proteomes" id="UP000323521">
    <property type="component" value="Chromosome"/>
</dbReference>
<dbReference type="Gene3D" id="3.30.750.24">
    <property type="entry name" value="STAS domain"/>
    <property type="match status" value="1"/>
</dbReference>
<dbReference type="RefSeq" id="WP_148137235.1">
    <property type="nucleotide sequence ID" value="NZ_CP017634.1"/>
</dbReference>
<protein>
    <recommendedName>
        <fullName evidence="2">Anti-sigma factor antagonist</fullName>
    </recommendedName>
</protein>
<accession>A0A3G1KZK9</accession>
<dbReference type="OrthoDB" id="9794628at2"/>